<keyword evidence="1" id="KW-0812">Transmembrane</keyword>
<feature type="domain" description="CNA-B" evidence="2">
    <location>
        <begin position="1634"/>
        <end position="1721"/>
    </location>
</feature>
<sequence length="2134" mass="241855">MKTFHMKKMYKKVTAFILAITMIVAYIQIKAYAFDNNVSEITRNQAVSDATIQSGLGVAKNYGLFSLDATSYNDLECSVAAKYADLGADYNFSGNNTKVYKNQLTVSKSFMINNQPQANKNVTLRLYRMDSSQSVLIDVMTQTTDSNGNAKFVFDGMKDSSSNKRYSFIDGDYQVKEVISENGVEKEIIPDGSSYIDENGNKIEVNADHSGLIHLESGFQNVSQFGQVKNHSIFKPRNGSIVVLENQDDWNAVDKEAINQGKNNYRNVPAGVTYYNNGEVKIIKAGTNGFQPIAWDQEFDNLKTLSKNLAHAQDSNDVQVYYYNADYLKSVGSLNFDTSKKWAVVNVEVQDGQSTIDITGDYTKNGIKLDADFDNLETGVIWNFYTVNNGDVQPYTGKVTLANQNGGIFLLPAGEFYHNGTIGGKVIAAKYNHDNEIHQKEKVVNVNNSLSMSNNGASEKLEAKQTIGGTKKLIGKELQGNDFKFELQKYTDSSYSTPDGEAVVTTNNEKGQFVFSNVDILTYTEPGDYYYTVKEVNENQKYIKYDDHTFKVSVHVEKQDDRLIANDPVIEGGKIEFSNEFNFVGKISLSLDGKKVLDGKILENGEFIYGLQEYKDSEYSTKEGHEKEVTNDQKGNIQVDLSYDEKDIGKHYYQLKEKNTKKKGIDYDQRIYNIIVDVQYDESKDQLVVSKTMTINGQNVDSITFENTYSSNAATTFKGHKILEGRDLNANEFNFVLQETKSDYQTAIGESKTVSNDSQGDFNFGKISYRDLTYGEKQIHYYIIKEVNPVLQGTYQGVSYDQKVYKIKVVVTDQKDGTATVERTVENNDIQFKNTYQAEGSTSLIIHKQLTGGTLKANMFKFKLQQTDENFKKTVGNSQTVTNSSLGQGRFVIHFNQAGTYYYTVSEVNNHKSNVTYDSVVYQIKIKTEDDGQGNIKEVSRSISYVDEMTKPTSEEKENLTFKNAVGIQVVGHKKLINKKLEEGMFTFSISKIDYDKNNNKYTVEKQLMTTTNDENGDFSFINFDEYHQTGDYYYVVKEVNNKLSYIDYDKQEYIIHVSVENGDDGLEVSKEILKDNTSVDEMNFKNTYRGQGKVRIDGKKVLLDQGVSQVLSGGEFKFKITRVNDEKGSLYKGEILDSIEKETVKNDQNGQFKFNISYKNLDFSKKDSYTFYYQIDEENSGLTKDGVTYNKNNDAYIIEVTVSDQQDGNYDVSYRIIDHDEIIFTNEYNASGETQIIGTKSLKGKKLVDDEFTFELVEVDGIQGKEKENGRKLETTNKEGQFIFDIQDIRKAGTTYYKVYEKADKKKTGIQYDETVYYVEAKAVFEDNQLKVTNTLYDQDGHQLDKNKGIEFENEFKATGKIDLSGHKNFIDQDGQDVAFDAGDFKFKIEELDQDGATLKKDGYSETVENDQDGNYHFKTIHYQKAGIYYYRVSEVRDNLEVTYDTTQYIVKVDVKANDSKQFDISVDIVNGQNEHIDQDKLNFTNRLFEYKVALLSMGGIKTVSAGQSVIMDDGLFRFGLYEGNDNEQSNMIDTAKNDTVGAYSFDDVEIDQPGTYHYTIEEMNAGKEVAGIAYTNHQYHVEAVVNKDGKGGLNVDSVKVTNENNQVVKDQSVVVETSQDLSLTNQAVKSLKVNKVWNDQGHSDTIQPVTVHLVKNGKVVEGQSIVLSNDNQWSGSFDNLPIKDSQGNLNVYTVKEDKVDYYKTQYIQNEDGSITITNTYINPTAVDVQLVAKKNLVGGKVLSAGMYQFDLLDGNNEVVETQTNDDQGNIYFNTLNFNQEGHYVYYIQEHVNDNDPFVEYDQSIYQVNIDVSRNGNNLQAEVEYLLDDKQVDDVTFNNIYHPLSLTVQKRSKDLSKDPLEGAVYGLYKVNEKGTDILIEKQTSNSEGYMTFMKAVPEYQYYFKEISAPNGHTVDEYKTKTFTIKWIRHKNGKISYQLIYDGQKEDLEEEKQEDSLNLYAQQSIALLENEDTSVNLEAIGVADEVTKLNVTKVDNQGNYLTGAHLQILEKETGKVICDWVSTADTFSTLRELNVNTVYILREVEAPTGYVKASDTEFKLDDYGIVTKISGDAQLVDDQTFNLYNSKQIKEKVVYKTNVTTVKTGDNTNIVIYVILLFISLVCIFIFLKEKRRE</sequence>
<dbReference type="InterPro" id="IPR022464">
    <property type="entry name" value="Strep_pil_isopept_link"/>
</dbReference>
<dbReference type="Gene3D" id="2.60.40.1140">
    <property type="entry name" value="Collagen-binding surface protein Cna, B-type domain"/>
    <property type="match status" value="1"/>
</dbReference>
<evidence type="ECO:0000313" key="5">
    <source>
        <dbReference type="Proteomes" id="UP001208364"/>
    </source>
</evidence>
<feature type="domain" description="Streptococcal pilin isopeptide linkage" evidence="3">
    <location>
        <begin position="846"/>
        <end position="965"/>
    </location>
</feature>
<gene>
    <name evidence="4" type="ORF">OCV55_10150</name>
</gene>
<evidence type="ECO:0000259" key="3">
    <source>
        <dbReference type="Pfam" id="PF12892"/>
    </source>
</evidence>
<feature type="domain" description="Streptococcal pilin isopeptide linkage" evidence="3">
    <location>
        <begin position="592"/>
        <end position="710"/>
    </location>
</feature>
<dbReference type="InterPro" id="IPR038174">
    <property type="entry name" value="Strep_pil_link_sf"/>
</dbReference>
<feature type="domain" description="Streptococcal pilin isopeptide linkage" evidence="3">
    <location>
        <begin position="1382"/>
        <end position="1488"/>
    </location>
</feature>
<dbReference type="InterPro" id="IPR008454">
    <property type="entry name" value="Collagen-bd_Cna-like_B-typ_dom"/>
</dbReference>
<comment type="caution">
    <text evidence="4">The sequence shown here is derived from an EMBL/GenBank/DDBJ whole genome shotgun (WGS) entry which is preliminary data.</text>
</comment>
<organism evidence="4 5">
    <name type="scientific">[Clostridium] ammoniilyticum</name>
    <dbReference type="NCBI Taxonomy" id="2981784"/>
    <lineage>
        <taxon>Bacteria</taxon>
        <taxon>Bacillati</taxon>
        <taxon>Bacillota</taxon>
        <taxon>Erysipelotrichia</taxon>
        <taxon>Erysipelotrichales</taxon>
        <taxon>Coprobacillaceae</taxon>
        <taxon>Faecalibacillus</taxon>
    </lineage>
</organism>
<dbReference type="Pfam" id="PF05738">
    <property type="entry name" value="Cna_B"/>
    <property type="match status" value="1"/>
</dbReference>
<evidence type="ECO:0000259" key="2">
    <source>
        <dbReference type="Pfam" id="PF05738"/>
    </source>
</evidence>
<dbReference type="InterPro" id="IPR013783">
    <property type="entry name" value="Ig-like_fold"/>
</dbReference>
<dbReference type="Proteomes" id="UP001208364">
    <property type="component" value="Unassembled WGS sequence"/>
</dbReference>
<dbReference type="Gene3D" id="2.60.40.3050">
    <property type="match status" value="10"/>
</dbReference>
<dbReference type="SUPFAM" id="SSF49478">
    <property type="entry name" value="Cna protein B-type domain"/>
    <property type="match status" value="1"/>
</dbReference>
<dbReference type="Pfam" id="PF12892">
    <property type="entry name" value="FctA"/>
    <property type="match status" value="10"/>
</dbReference>
<dbReference type="CDD" id="cd00222">
    <property type="entry name" value="CollagenBindB"/>
    <property type="match status" value="1"/>
</dbReference>
<evidence type="ECO:0000313" key="4">
    <source>
        <dbReference type="EMBL" id="MCU6739023.1"/>
    </source>
</evidence>
<name>A0ABT2SXB9_9FIRM</name>
<dbReference type="Gene3D" id="2.60.40.10">
    <property type="entry name" value="Immunoglobulins"/>
    <property type="match status" value="2"/>
</dbReference>
<feature type="domain" description="Streptococcal pilin isopeptide linkage" evidence="3">
    <location>
        <begin position="1734"/>
        <end position="1843"/>
    </location>
</feature>
<keyword evidence="5" id="KW-1185">Reference proteome</keyword>
<feature type="domain" description="Streptococcal pilin isopeptide linkage" evidence="3">
    <location>
        <begin position="1514"/>
        <end position="1605"/>
    </location>
</feature>
<feature type="domain" description="Streptococcal pilin isopeptide linkage" evidence="3">
    <location>
        <begin position="1239"/>
        <end position="1358"/>
    </location>
</feature>
<feature type="domain" description="Streptococcal pilin isopeptide linkage" evidence="3">
    <location>
        <begin position="469"/>
        <end position="581"/>
    </location>
</feature>
<keyword evidence="1" id="KW-0472">Membrane</keyword>
<dbReference type="NCBIfam" id="TIGR03786">
    <property type="entry name" value="strep_pil_rpt"/>
    <property type="match status" value="5"/>
</dbReference>
<keyword evidence="1" id="KW-1133">Transmembrane helix</keyword>
<evidence type="ECO:0000256" key="1">
    <source>
        <dbReference type="SAM" id="Phobius"/>
    </source>
</evidence>
<accession>A0ABT2SXB9</accession>
<proteinExistence type="predicted"/>
<feature type="domain" description="Streptococcal pilin isopeptide linkage" evidence="3">
    <location>
        <begin position="717"/>
        <end position="837"/>
    </location>
</feature>
<feature type="domain" description="Streptococcal pilin isopeptide linkage" evidence="3">
    <location>
        <begin position="1098"/>
        <end position="1230"/>
    </location>
</feature>
<reference evidence="4 5" key="1">
    <citation type="journal article" date="2021" name="ISME Commun">
        <title>Automated analysis of genomic sequences facilitates high-throughput and comprehensive description of bacteria.</title>
        <authorList>
            <person name="Hitch T.C.A."/>
        </authorList>
    </citation>
    <scope>NUCLEOTIDE SEQUENCE [LARGE SCALE GENOMIC DNA]</scope>
    <source>
        <strain evidence="4 5">H4_15</strain>
    </source>
</reference>
<feature type="domain" description="Streptococcal pilin isopeptide linkage" evidence="3">
    <location>
        <begin position="972"/>
        <end position="1089"/>
    </location>
</feature>
<feature type="transmembrane region" description="Helical" evidence="1">
    <location>
        <begin position="2110"/>
        <end position="2128"/>
    </location>
</feature>
<dbReference type="RefSeq" id="WP_147580540.1">
    <property type="nucleotide sequence ID" value="NZ_JAOQJR010000010.1"/>
</dbReference>
<protein>
    <submittedName>
        <fullName evidence="4">Cna B-type domain-containing protein</fullName>
    </submittedName>
</protein>
<dbReference type="EMBL" id="JAOQJR010000010">
    <property type="protein sequence ID" value="MCU6739023.1"/>
    <property type="molecule type" value="Genomic_DNA"/>
</dbReference>